<dbReference type="OrthoDB" id="676979at2759"/>
<dbReference type="Pfam" id="PF00560">
    <property type="entry name" value="LRR_1"/>
    <property type="match status" value="1"/>
</dbReference>
<name>A0A8J4VC24_9ROSI</name>
<comment type="subcellular location">
    <subcellularLocation>
        <location evidence="1">Cell envelope</location>
    </subcellularLocation>
</comment>
<protein>
    <submittedName>
        <fullName evidence="2">Uncharacterized protein</fullName>
    </submittedName>
</protein>
<evidence type="ECO:0000313" key="2">
    <source>
        <dbReference type="EMBL" id="KAF3955873.1"/>
    </source>
</evidence>
<reference evidence="2" key="1">
    <citation type="submission" date="2020-03" db="EMBL/GenBank/DDBJ databases">
        <title>Castanea mollissima Vanexum genome sequencing.</title>
        <authorList>
            <person name="Staton M."/>
        </authorList>
    </citation>
    <scope>NUCLEOTIDE SEQUENCE</scope>
    <source>
        <tissue evidence="2">Leaf</tissue>
    </source>
</reference>
<evidence type="ECO:0000256" key="1">
    <source>
        <dbReference type="ARBA" id="ARBA00004196"/>
    </source>
</evidence>
<comment type="caution">
    <text evidence="2">The sequence shown here is derived from an EMBL/GenBank/DDBJ whole genome shotgun (WGS) entry which is preliminary data.</text>
</comment>
<dbReference type="AlphaFoldDB" id="A0A8J4VC24"/>
<dbReference type="PANTHER" id="PTHR48059:SF30">
    <property type="entry name" value="OS06G0587000 PROTEIN"/>
    <property type="match status" value="1"/>
</dbReference>
<dbReference type="Gene3D" id="3.80.10.10">
    <property type="entry name" value="Ribonuclease Inhibitor"/>
    <property type="match status" value="1"/>
</dbReference>
<organism evidence="2 3">
    <name type="scientific">Castanea mollissima</name>
    <name type="common">Chinese chestnut</name>
    <dbReference type="NCBI Taxonomy" id="60419"/>
    <lineage>
        <taxon>Eukaryota</taxon>
        <taxon>Viridiplantae</taxon>
        <taxon>Streptophyta</taxon>
        <taxon>Embryophyta</taxon>
        <taxon>Tracheophyta</taxon>
        <taxon>Spermatophyta</taxon>
        <taxon>Magnoliopsida</taxon>
        <taxon>eudicotyledons</taxon>
        <taxon>Gunneridae</taxon>
        <taxon>Pentapetalae</taxon>
        <taxon>rosids</taxon>
        <taxon>fabids</taxon>
        <taxon>Fagales</taxon>
        <taxon>Fagaceae</taxon>
        <taxon>Castanea</taxon>
    </lineage>
</organism>
<dbReference type="Proteomes" id="UP000737018">
    <property type="component" value="Unassembled WGS sequence"/>
</dbReference>
<gene>
    <name evidence="2" type="ORF">CMV_018960</name>
</gene>
<dbReference type="InterPro" id="IPR001611">
    <property type="entry name" value="Leu-rich_rpt"/>
</dbReference>
<dbReference type="PANTHER" id="PTHR48059">
    <property type="entry name" value="POLYGALACTURONASE INHIBITOR 1"/>
    <property type="match status" value="1"/>
</dbReference>
<proteinExistence type="predicted"/>
<dbReference type="InterPro" id="IPR051848">
    <property type="entry name" value="PGIP"/>
</dbReference>
<dbReference type="SUPFAM" id="SSF52058">
    <property type="entry name" value="L domain-like"/>
    <property type="match status" value="1"/>
</dbReference>
<dbReference type="EMBL" id="JRKL02003257">
    <property type="protein sequence ID" value="KAF3955873.1"/>
    <property type="molecule type" value="Genomic_DNA"/>
</dbReference>
<dbReference type="InterPro" id="IPR032675">
    <property type="entry name" value="LRR_dom_sf"/>
</dbReference>
<accession>A0A8J4VC24</accession>
<keyword evidence="3" id="KW-1185">Reference proteome</keyword>
<evidence type="ECO:0000313" key="3">
    <source>
        <dbReference type="Proteomes" id="UP000737018"/>
    </source>
</evidence>
<sequence length="99" mass="11052">MIKTQRRKSETARTALDKNPKLTTLILFKNELSGSIPTSNRKPSCFLTTLNLFMNELSGSILASIGNLAALSELQLNENKLYGSISTTYQSHQIEFNDE</sequence>